<feature type="signal peptide" evidence="2">
    <location>
        <begin position="1"/>
        <end position="20"/>
    </location>
</feature>
<dbReference type="EMBL" id="CP051140">
    <property type="protein sequence ID" value="QIW97152.1"/>
    <property type="molecule type" value="Genomic_DNA"/>
</dbReference>
<name>A0A6H0XR21_9PEZI</name>
<accession>A0A6H0XR21</accession>
<evidence type="ECO:0000313" key="4">
    <source>
        <dbReference type="Proteomes" id="UP000503462"/>
    </source>
</evidence>
<dbReference type="Proteomes" id="UP000503462">
    <property type="component" value="Chromosome 2"/>
</dbReference>
<keyword evidence="4" id="KW-1185">Reference proteome</keyword>
<proteinExistence type="predicted"/>
<evidence type="ECO:0000256" key="1">
    <source>
        <dbReference type="SAM" id="Phobius"/>
    </source>
</evidence>
<keyword evidence="1" id="KW-1133">Transmembrane helix</keyword>
<evidence type="ECO:0008006" key="5">
    <source>
        <dbReference type="Google" id="ProtNLM"/>
    </source>
</evidence>
<keyword evidence="1" id="KW-0472">Membrane</keyword>
<sequence>MAGSPSFRWLMLSFLRLCLADDPNNKFFNPASTGQGTGWAADMVWEQGSTQLVSWTTTWQGPYTVDIWQQSLSKKQAFNSSTLWSTSSAPGQQSFQWTVAAPNSDISYSPVFFLWVHGTNSGIDISSWYFNISTPVASSSIVASTTSSSSISLASTGTSVSTSAIITLTSTTLASTTITSSISTPTSSSTGTTDAAAASTSLAFVNNQAGSSTSSNESTVTKVALGVGLGIGIPLVLILATWVILSMLRSRRQTAPSYAANEKYPQQPPVYGYGHMMEAQEVEGEHAYRELPVQRDPYELEVPLPPEK</sequence>
<keyword evidence="1" id="KW-0812">Transmembrane</keyword>
<feature type="chain" id="PRO_5026049283" description="Mid2 domain-containing protein" evidence="2">
    <location>
        <begin position="21"/>
        <end position="308"/>
    </location>
</feature>
<dbReference type="AlphaFoldDB" id="A0A6H0XR21"/>
<protein>
    <recommendedName>
        <fullName evidence="5">Mid2 domain-containing protein</fullName>
    </recommendedName>
</protein>
<organism evidence="3 4">
    <name type="scientific">Peltaster fructicola</name>
    <dbReference type="NCBI Taxonomy" id="286661"/>
    <lineage>
        <taxon>Eukaryota</taxon>
        <taxon>Fungi</taxon>
        <taxon>Dikarya</taxon>
        <taxon>Ascomycota</taxon>
        <taxon>Pezizomycotina</taxon>
        <taxon>Dothideomycetes</taxon>
        <taxon>Dothideomycetes incertae sedis</taxon>
        <taxon>Peltaster</taxon>
    </lineage>
</organism>
<gene>
    <name evidence="3" type="ORF">AMS68_002670</name>
</gene>
<evidence type="ECO:0000256" key="2">
    <source>
        <dbReference type="SAM" id="SignalP"/>
    </source>
</evidence>
<feature type="transmembrane region" description="Helical" evidence="1">
    <location>
        <begin position="223"/>
        <end position="245"/>
    </location>
</feature>
<keyword evidence="2" id="KW-0732">Signal</keyword>
<dbReference type="OrthoDB" id="5390143at2759"/>
<reference evidence="3 4" key="1">
    <citation type="journal article" date="2016" name="Sci. Rep.">
        <title>Peltaster fructicola genome reveals evolution from an invasive phytopathogen to an ectophytic parasite.</title>
        <authorList>
            <person name="Xu C."/>
            <person name="Chen H."/>
            <person name="Gleason M.L."/>
            <person name="Xu J.R."/>
            <person name="Liu H."/>
            <person name="Zhang R."/>
            <person name="Sun G."/>
        </authorList>
    </citation>
    <scope>NUCLEOTIDE SEQUENCE [LARGE SCALE GENOMIC DNA]</scope>
    <source>
        <strain evidence="3 4">LNHT1506</strain>
    </source>
</reference>
<evidence type="ECO:0000313" key="3">
    <source>
        <dbReference type="EMBL" id="QIW97152.1"/>
    </source>
</evidence>